<dbReference type="EMBL" id="JACVVK020000159">
    <property type="protein sequence ID" value="KAK7487817.1"/>
    <property type="molecule type" value="Genomic_DNA"/>
</dbReference>
<protein>
    <submittedName>
        <fullName evidence="1">Uncharacterized protein</fullName>
    </submittedName>
</protein>
<organism evidence="1 2">
    <name type="scientific">Batillaria attramentaria</name>
    <dbReference type="NCBI Taxonomy" id="370345"/>
    <lineage>
        <taxon>Eukaryota</taxon>
        <taxon>Metazoa</taxon>
        <taxon>Spiralia</taxon>
        <taxon>Lophotrochozoa</taxon>
        <taxon>Mollusca</taxon>
        <taxon>Gastropoda</taxon>
        <taxon>Caenogastropoda</taxon>
        <taxon>Sorbeoconcha</taxon>
        <taxon>Cerithioidea</taxon>
        <taxon>Batillariidae</taxon>
        <taxon>Batillaria</taxon>
    </lineage>
</organism>
<evidence type="ECO:0000313" key="1">
    <source>
        <dbReference type="EMBL" id="KAK7487817.1"/>
    </source>
</evidence>
<name>A0ABD0KL31_9CAEN</name>
<gene>
    <name evidence="1" type="ORF">BaRGS_00020958</name>
</gene>
<dbReference type="Proteomes" id="UP001519460">
    <property type="component" value="Unassembled WGS sequence"/>
</dbReference>
<evidence type="ECO:0000313" key="2">
    <source>
        <dbReference type="Proteomes" id="UP001519460"/>
    </source>
</evidence>
<proteinExistence type="predicted"/>
<accession>A0ABD0KL31</accession>
<reference evidence="1 2" key="1">
    <citation type="journal article" date="2023" name="Sci. Data">
        <title>Genome assembly of the Korean intertidal mud-creeper Batillaria attramentaria.</title>
        <authorList>
            <person name="Patra A.K."/>
            <person name="Ho P.T."/>
            <person name="Jun S."/>
            <person name="Lee S.J."/>
            <person name="Kim Y."/>
            <person name="Won Y.J."/>
        </authorList>
    </citation>
    <scope>NUCLEOTIDE SEQUENCE [LARGE SCALE GENOMIC DNA]</scope>
    <source>
        <strain evidence="1">Wonlab-2016</strain>
    </source>
</reference>
<sequence>MSTHVTPYAMCFVCISRKTDNSKKHTVPTVYCYCNGTASDASEGQPPLCVVAVIVNGLGSNPDGSQSVLITDQSVLTTKSSVRVVQSVLSIYWSCLLHNRAGLQTFWRDINRVSTEICFP</sequence>
<dbReference type="AlphaFoldDB" id="A0ABD0KL31"/>
<comment type="caution">
    <text evidence="1">The sequence shown here is derived from an EMBL/GenBank/DDBJ whole genome shotgun (WGS) entry which is preliminary data.</text>
</comment>
<keyword evidence="2" id="KW-1185">Reference proteome</keyword>